<dbReference type="PANTHER" id="PTHR31885">
    <property type="entry name" value="GH04784P"/>
    <property type="match status" value="1"/>
</dbReference>
<protein>
    <submittedName>
        <fullName evidence="8">Lysoplasmalogenase</fullName>
    </submittedName>
</protein>
<dbReference type="PANTHER" id="PTHR31885:SF6">
    <property type="entry name" value="GH04784P"/>
    <property type="match status" value="1"/>
</dbReference>
<organism evidence="8 9">
    <name type="scientific">Nocardioides dubius</name>
    <dbReference type="NCBI Taxonomy" id="317019"/>
    <lineage>
        <taxon>Bacteria</taxon>
        <taxon>Bacillati</taxon>
        <taxon>Actinomycetota</taxon>
        <taxon>Actinomycetes</taxon>
        <taxon>Propionibacteriales</taxon>
        <taxon>Nocardioidaceae</taxon>
        <taxon>Nocardioides</taxon>
    </lineage>
</organism>
<name>A0ABN1TVX1_9ACTN</name>
<evidence type="ECO:0000256" key="6">
    <source>
        <dbReference type="SAM" id="Phobius"/>
    </source>
</evidence>
<evidence type="ECO:0000256" key="5">
    <source>
        <dbReference type="ARBA" id="ARBA00023136"/>
    </source>
</evidence>
<dbReference type="InterPro" id="IPR012506">
    <property type="entry name" value="TMEM86B-like"/>
</dbReference>
<feature type="transmembrane region" description="Helical" evidence="6">
    <location>
        <begin position="55"/>
        <end position="73"/>
    </location>
</feature>
<sequence length="224" mass="23511">MQRTLAWALLAVVALIHLGAQLADADTTSAITQVMLMPLVAAVLWLHTAAPRPRLVRLGLVALGFSWLGDTLPRFVDDGFLLMVGGFLVAQIVYVVAFWPYRARATVARAPWLLALAAVLVVGLLWVCRDAGWLLPAIAVYGSALVAMALLADGVNALTGYGALVFVVSDAMIGLGAFTDLDIAASGFWIMLTYVAAQMLIALGIARSASVARGAGVEPAHADS</sequence>
<keyword evidence="4 6" id="KW-1133">Transmembrane helix</keyword>
<evidence type="ECO:0000256" key="3">
    <source>
        <dbReference type="ARBA" id="ARBA00022692"/>
    </source>
</evidence>
<evidence type="ECO:0000313" key="9">
    <source>
        <dbReference type="Proteomes" id="UP001501581"/>
    </source>
</evidence>
<evidence type="ECO:0000256" key="2">
    <source>
        <dbReference type="ARBA" id="ARBA00007375"/>
    </source>
</evidence>
<feature type="transmembrane region" description="Helical" evidence="6">
    <location>
        <begin position="184"/>
        <end position="206"/>
    </location>
</feature>
<dbReference type="Proteomes" id="UP001501581">
    <property type="component" value="Unassembled WGS sequence"/>
</dbReference>
<comment type="subcellular location">
    <subcellularLocation>
        <location evidence="1">Membrane</location>
        <topology evidence="1">Multi-pass membrane protein</topology>
    </subcellularLocation>
</comment>
<evidence type="ECO:0000256" key="4">
    <source>
        <dbReference type="ARBA" id="ARBA00022989"/>
    </source>
</evidence>
<proteinExistence type="inferred from homology"/>
<feature type="transmembrane region" description="Helical" evidence="6">
    <location>
        <begin position="110"/>
        <end position="127"/>
    </location>
</feature>
<comment type="similarity">
    <text evidence="2">Belongs to the TMEM86 family.</text>
</comment>
<gene>
    <name evidence="8" type="ORF">GCM10009668_23100</name>
</gene>
<evidence type="ECO:0000256" key="1">
    <source>
        <dbReference type="ARBA" id="ARBA00004141"/>
    </source>
</evidence>
<reference evidence="8 9" key="1">
    <citation type="journal article" date="2019" name="Int. J. Syst. Evol. Microbiol.">
        <title>The Global Catalogue of Microorganisms (GCM) 10K type strain sequencing project: providing services to taxonomists for standard genome sequencing and annotation.</title>
        <authorList>
            <consortium name="The Broad Institute Genomics Platform"/>
            <consortium name="The Broad Institute Genome Sequencing Center for Infectious Disease"/>
            <person name="Wu L."/>
            <person name="Ma J."/>
        </authorList>
    </citation>
    <scope>NUCLEOTIDE SEQUENCE [LARGE SCALE GENOMIC DNA]</scope>
    <source>
        <strain evidence="8 9">JCM 13008</strain>
    </source>
</reference>
<feature type="signal peptide" evidence="7">
    <location>
        <begin position="1"/>
        <end position="25"/>
    </location>
</feature>
<feature type="transmembrane region" description="Helical" evidence="6">
    <location>
        <begin position="79"/>
        <end position="98"/>
    </location>
</feature>
<keyword evidence="5 6" id="KW-0472">Membrane</keyword>
<dbReference type="EMBL" id="BAAALG010000009">
    <property type="protein sequence ID" value="GAA1103602.1"/>
    <property type="molecule type" value="Genomic_DNA"/>
</dbReference>
<feature type="transmembrane region" description="Helical" evidence="6">
    <location>
        <begin position="158"/>
        <end position="178"/>
    </location>
</feature>
<feature type="chain" id="PRO_5045233265" evidence="7">
    <location>
        <begin position="26"/>
        <end position="224"/>
    </location>
</feature>
<comment type="caution">
    <text evidence="8">The sequence shown here is derived from an EMBL/GenBank/DDBJ whole genome shotgun (WGS) entry which is preliminary data.</text>
</comment>
<keyword evidence="7" id="KW-0732">Signal</keyword>
<keyword evidence="9" id="KW-1185">Reference proteome</keyword>
<evidence type="ECO:0000313" key="8">
    <source>
        <dbReference type="EMBL" id="GAA1103602.1"/>
    </source>
</evidence>
<feature type="transmembrane region" description="Helical" evidence="6">
    <location>
        <begin position="133"/>
        <end position="151"/>
    </location>
</feature>
<feature type="transmembrane region" description="Helical" evidence="6">
    <location>
        <begin position="30"/>
        <end position="48"/>
    </location>
</feature>
<dbReference type="RefSeq" id="WP_343994511.1">
    <property type="nucleotide sequence ID" value="NZ_BAAALG010000009.1"/>
</dbReference>
<evidence type="ECO:0000256" key="7">
    <source>
        <dbReference type="SAM" id="SignalP"/>
    </source>
</evidence>
<keyword evidence="3 6" id="KW-0812">Transmembrane</keyword>
<dbReference type="Pfam" id="PF07947">
    <property type="entry name" value="YhhN"/>
    <property type="match status" value="1"/>
</dbReference>
<accession>A0ABN1TVX1</accession>